<evidence type="ECO:0000256" key="2">
    <source>
        <dbReference type="ARBA" id="ARBA00004496"/>
    </source>
</evidence>
<dbReference type="PANTHER" id="PTHR15240">
    <property type="entry name" value="CAVIN"/>
    <property type="match status" value="1"/>
</dbReference>
<evidence type="ECO:0000256" key="3">
    <source>
        <dbReference type="ARBA" id="ARBA00008836"/>
    </source>
</evidence>
<evidence type="ECO:0000313" key="8">
    <source>
        <dbReference type="EMBL" id="AFO96378.1"/>
    </source>
</evidence>
<reference evidence="8" key="1">
    <citation type="journal article" date="2014" name="Nature">
        <title>Elephant shark genome provides unique insights into gnathostome evolution.</title>
        <authorList>
            <consortium name="International Elephant Shark Genome Sequencing Consortium"/>
            <person name="Venkatesh B."/>
            <person name="Lee A.P."/>
            <person name="Ravi V."/>
            <person name="Maurya A.K."/>
            <person name="Lian M.M."/>
            <person name="Swann J.B."/>
            <person name="Ohta Y."/>
            <person name="Flajnik M.F."/>
            <person name="Sutoh Y."/>
            <person name="Kasahara M."/>
            <person name="Hoon S."/>
            <person name="Gangu V."/>
            <person name="Roy S.W."/>
            <person name="Irimia M."/>
            <person name="Korzh V."/>
            <person name="Kondrychyn I."/>
            <person name="Lim Z.W."/>
            <person name="Tay B.H."/>
            <person name="Tohari S."/>
            <person name="Kong K.W."/>
            <person name="Ho S."/>
            <person name="Lorente-Galdos B."/>
            <person name="Quilez J."/>
            <person name="Marques-Bonet T."/>
            <person name="Raney B.J."/>
            <person name="Ingham P.W."/>
            <person name="Tay A."/>
            <person name="Hillier L.W."/>
            <person name="Minx P."/>
            <person name="Boehm T."/>
            <person name="Wilson R.K."/>
            <person name="Brenner S."/>
            <person name="Warren W.C."/>
        </authorList>
    </citation>
    <scope>NUCLEOTIDE SEQUENCE</scope>
    <source>
        <tissue evidence="8">Intestine</tissue>
    </source>
</reference>
<keyword evidence="6" id="KW-0175">Coiled coil</keyword>
<comment type="similarity">
    <text evidence="3">Belongs to the CAVIN family.</text>
</comment>
<proteinExistence type="evidence at transcript level"/>
<protein>
    <submittedName>
        <fullName evidence="8">Polymerase I and transcript release factor</fullName>
    </submittedName>
</protein>
<evidence type="ECO:0000256" key="6">
    <source>
        <dbReference type="SAM" id="Coils"/>
    </source>
</evidence>
<dbReference type="GO" id="GO:0005901">
    <property type="term" value="C:caveola"/>
    <property type="evidence" value="ECO:0007669"/>
    <property type="project" value="UniProtKB-SubCell"/>
</dbReference>
<evidence type="ECO:0000256" key="7">
    <source>
        <dbReference type="SAM" id="MobiDB-lite"/>
    </source>
</evidence>
<evidence type="ECO:0000256" key="5">
    <source>
        <dbReference type="ARBA" id="ARBA00023136"/>
    </source>
</evidence>
<keyword evidence="5" id="KW-0472">Membrane</keyword>
<feature type="coiled-coil region" evidence="6">
    <location>
        <begin position="239"/>
        <end position="277"/>
    </location>
</feature>
<dbReference type="PANTHER" id="PTHR15240:SF3">
    <property type="entry name" value="CAVEOLAE-ASSOCIATED PROTEIN 1"/>
    <property type="match status" value="1"/>
</dbReference>
<organism evidence="8">
    <name type="scientific">Callorhinchus milii</name>
    <name type="common">Ghost shark</name>
    <dbReference type="NCBI Taxonomy" id="7868"/>
    <lineage>
        <taxon>Eukaryota</taxon>
        <taxon>Metazoa</taxon>
        <taxon>Chordata</taxon>
        <taxon>Craniata</taxon>
        <taxon>Vertebrata</taxon>
        <taxon>Chondrichthyes</taxon>
        <taxon>Holocephali</taxon>
        <taxon>Chimaeriformes</taxon>
        <taxon>Callorhinchidae</taxon>
        <taxon>Callorhinchus</taxon>
    </lineage>
</organism>
<dbReference type="GO" id="GO:0006361">
    <property type="term" value="P:transcription initiation at RNA polymerase I promoter"/>
    <property type="evidence" value="ECO:0007669"/>
    <property type="project" value="TreeGrafter"/>
</dbReference>
<dbReference type="AlphaFoldDB" id="V9KEZ2"/>
<sequence>MGSSPSGRTGQAGLEGTEVESSFLGEEEEEEEDEEAHNESPKYAEQGKINGVLVLTLLDKVVGMVDQIQSSQQQLERRHLEMETAVFHIQNELTKLNKSHSTTSNEVSKMLEKLRKVSVNVKTIKHNMEKQGTQIRKLEANEATLLKRNNFKVMIYQDETPLATKLSLGKSIKESLKVPEEDGGETGVVIHENQAEHENISLSSDEDVELEIIEEETTAVRLRKTSTKRMDDFKKAFTKESMEKTRLKTKKNLERTRENLEKTKHTIEKKMNKLGNKIVTQERKEKMKDSRSKLKKSFTPDHARSARCKKSVYKVAPFTFIVNKVREGDVVMEEVEMVEGIRDEELAEHEQDSTELLIEELPDLPELDQEAQESELLLLEKRGRD</sequence>
<dbReference type="Pfam" id="PF15237">
    <property type="entry name" value="PTRF_SDPR"/>
    <property type="match status" value="1"/>
</dbReference>
<evidence type="ECO:0000256" key="4">
    <source>
        <dbReference type="ARBA" id="ARBA00022490"/>
    </source>
</evidence>
<name>V9KEZ2_CALMI</name>
<feature type="compositionally biased region" description="Acidic residues" evidence="7">
    <location>
        <begin position="25"/>
        <end position="36"/>
    </location>
</feature>
<comment type="subcellular location">
    <subcellularLocation>
        <location evidence="2">Cytoplasm</location>
    </subcellularLocation>
    <subcellularLocation>
        <location evidence="1">Membrane</location>
        <location evidence="1">Caveola</location>
    </subcellularLocation>
</comment>
<dbReference type="GO" id="GO:0005737">
    <property type="term" value="C:cytoplasm"/>
    <property type="evidence" value="ECO:0007669"/>
    <property type="project" value="UniProtKB-SubCell"/>
</dbReference>
<accession>V9KEZ2</accession>
<keyword evidence="4" id="KW-0963">Cytoplasm</keyword>
<evidence type="ECO:0000256" key="1">
    <source>
        <dbReference type="ARBA" id="ARBA00004345"/>
    </source>
</evidence>
<feature type="region of interest" description="Disordered" evidence="7">
    <location>
        <begin position="1"/>
        <end position="44"/>
    </location>
</feature>
<dbReference type="EMBL" id="JW863861">
    <property type="protein sequence ID" value="AFO96378.1"/>
    <property type="molecule type" value="mRNA"/>
</dbReference>
<dbReference type="GO" id="GO:0042134">
    <property type="term" value="F:rRNA primary transcript binding"/>
    <property type="evidence" value="ECO:0007669"/>
    <property type="project" value="TreeGrafter"/>
</dbReference>
<dbReference type="GO" id="GO:0006363">
    <property type="term" value="P:termination of RNA polymerase I transcription"/>
    <property type="evidence" value="ECO:0007669"/>
    <property type="project" value="TreeGrafter"/>
</dbReference>
<dbReference type="InterPro" id="IPR026752">
    <property type="entry name" value="Cavin_fam"/>
</dbReference>